<dbReference type="PROSITE" id="PS51779">
    <property type="entry name" value="POTRA"/>
    <property type="match status" value="1"/>
</dbReference>
<evidence type="ECO:0000259" key="10">
    <source>
        <dbReference type="PROSITE" id="PS51779"/>
    </source>
</evidence>
<dbReference type="InterPro" id="IPR013686">
    <property type="entry name" value="Polypept-transport_assoc_ShlB"/>
</dbReference>
<dbReference type="InterPro" id="IPR051544">
    <property type="entry name" value="TPS_OM_transporter"/>
</dbReference>
<dbReference type="Proteomes" id="UP000253204">
    <property type="component" value="Unassembled WGS sequence"/>
</dbReference>
<dbReference type="AlphaFoldDB" id="A0A368UAJ6"/>
<evidence type="ECO:0000256" key="8">
    <source>
        <dbReference type="ARBA" id="ARBA00023237"/>
    </source>
</evidence>
<organism evidence="11 12">
    <name type="scientific">Vreelandella rituensis</name>
    <dbReference type="NCBI Taxonomy" id="2282306"/>
    <lineage>
        <taxon>Bacteria</taxon>
        <taxon>Pseudomonadati</taxon>
        <taxon>Pseudomonadota</taxon>
        <taxon>Gammaproteobacteria</taxon>
        <taxon>Oceanospirillales</taxon>
        <taxon>Halomonadaceae</taxon>
        <taxon>Vreelandella</taxon>
    </lineage>
</organism>
<evidence type="ECO:0000256" key="6">
    <source>
        <dbReference type="ARBA" id="ARBA00022927"/>
    </source>
</evidence>
<sequence length="565" mass="60613">MPRKINMAYKKLIPFALLALSPGVFAAQLPGGTLPSAGSQLQQIPPTPTVERIAPEIEVQQPQVPVMGAAGTAKIEVNSLHLSGQSLYSEKELLTLTGFRPGAQLSLGELQAMASRITDFYHQNGYFVAQAYLPAQEIEGGAVTIAVMEGRYEDVTLRNQSDLSDGLADGLLSGLDSGEVINRAPLESRLLLLSDIRGVNVQSTLVPGASVGAADLIVDVAPGQRVTGSIDADNAGNYYTGEERLGGTIHVNNLAGRGDVASLRVMSSFDGLDYARAAYQMQFGKATAGVAYSHLEYELGKEFSGLGVEGDAQVASIFGRYPLVRSRQSNLYAQLGYDYKTFEDGYGNDIYVSEKTANVVTTGLHGDHRDELGAGGLTAATVSWHTGEVDTQTTDEKTFTEKSNDHFDKLSLSVMRLQQLTDTLSLYGSVSAQFTADNLDSSEKMSLGGMYGVRAYPQGEAFADEGYLATLEARLLLAGLSEQVPGNVQLIGFVDAGTVTVYKDPSDDDDADNDRTLSGTGVGVNWVDYNNFSVKSYYAHKLSNEEATSAPDSDGQFWLQLVKYF</sequence>
<evidence type="ECO:0000256" key="9">
    <source>
        <dbReference type="SAM" id="SignalP"/>
    </source>
</evidence>
<comment type="similarity">
    <text evidence="2">Belongs to the TPS (TC 1.B.20) family.</text>
</comment>
<keyword evidence="12" id="KW-1185">Reference proteome</keyword>
<dbReference type="Gene3D" id="3.10.20.310">
    <property type="entry name" value="membrane protein fhac"/>
    <property type="match status" value="1"/>
</dbReference>
<evidence type="ECO:0000313" key="11">
    <source>
        <dbReference type="EMBL" id="RCV93517.1"/>
    </source>
</evidence>
<dbReference type="OrthoDB" id="572300at2"/>
<dbReference type="PANTHER" id="PTHR34597:SF1">
    <property type="entry name" value="HEME_HEMOPEXIN TRANSPORTER PROTEIN HUXB"/>
    <property type="match status" value="1"/>
</dbReference>
<evidence type="ECO:0000256" key="2">
    <source>
        <dbReference type="ARBA" id="ARBA00009055"/>
    </source>
</evidence>
<keyword evidence="6" id="KW-0653">Protein transport</keyword>
<dbReference type="PANTHER" id="PTHR34597">
    <property type="entry name" value="SLR1661 PROTEIN"/>
    <property type="match status" value="1"/>
</dbReference>
<evidence type="ECO:0000256" key="5">
    <source>
        <dbReference type="ARBA" id="ARBA00022692"/>
    </source>
</evidence>
<evidence type="ECO:0000256" key="3">
    <source>
        <dbReference type="ARBA" id="ARBA00022448"/>
    </source>
</evidence>
<keyword evidence="5" id="KW-0812">Transmembrane</keyword>
<keyword evidence="7" id="KW-0472">Membrane</keyword>
<evidence type="ECO:0000313" key="12">
    <source>
        <dbReference type="Proteomes" id="UP000253204"/>
    </source>
</evidence>
<accession>A0A368UAJ6</accession>
<dbReference type="InterPro" id="IPR034746">
    <property type="entry name" value="POTRA"/>
</dbReference>
<dbReference type="EMBL" id="QPIJ01000002">
    <property type="protein sequence ID" value="RCV93517.1"/>
    <property type="molecule type" value="Genomic_DNA"/>
</dbReference>
<dbReference type="Pfam" id="PF08479">
    <property type="entry name" value="POTRA_2"/>
    <property type="match status" value="1"/>
</dbReference>
<dbReference type="GO" id="GO:0046819">
    <property type="term" value="P:protein secretion by the type V secretion system"/>
    <property type="evidence" value="ECO:0007669"/>
    <property type="project" value="TreeGrafter"/>
</dbReference>
<evidence type="ECO:0000256" key="4">
    <source>
        <dbReference type="ARBA" id="ARBA00022452"/>
    </source>
</evidence>
<dbReference type="Gene3D" id="2.40.160.50">
    <property type="entry name" value="membrane protein fhac: a member of the omp85/tpsb transporter family"/>
    <property type="match status" value="1"/>
</dbReference>
<dbReference type="GO" id="GO:0098046">
    <property type="term" value="C:type V protein secretion system complex"/>
    <property type="evidence" value="ECO:0007669"/>
    <property type="project" value="TreeGrafter"/>
</dbReference>
<keyword evidence="8" id="KW-0998">Cell outer membrane</keyword>
<keyword evidence="9" id="KW-0732">Signal</keyword>
<dbReference type="InterPro" id="IPR005565">
    <property type="entry name" value="Hemolysn_activator_HlyB_C"/>
</dbReference>
<protein>
    <submittedName>
        <fullName evidence="11">ShlB/FhaC/HecB family hemolysin secretion/activation protein</fullName>
    </submittedName>
</protein>
<dbReference type="Pfam" id="PF03865">
    <property type="entry name" value="ShlB"/>
    <property type="match status" value="1"/>
</dbReference>
<name>A0A368UAJ6_9GAMM</name>
<feature type="chain" id="PRO_5016993265" evidence="9">
    <location>
        <begin position="27"/>
        <end position="565"/>
    </location>
</feature>
<feature type="signal peptide" evidence="9">
    <location>
        <begin position="1"/>
        <end position="26"/>
    </location>
</feature>
<keyword evidence="4" id="KW-1134">Transmembrane beta strand</keyword>
<reference evidence="11 12" key="1">
    <citation type="submission" date="2018-07" db="EMBL/GenBank/DDBJ databases">
        <title>Halomonas rutogse sp. nov., isolated from Lake TangqianCo on Tibetan Plateau.</title>
        <authorList>
            <person name="Lu H."/>
            <person name="Xing P."/>
            <person name="Wu Q."/>
        </authorList>
    </citation>
    <scope>NUCLEOTIDE SEQUENCE [LARGE SCALE GENOMIC DNA]</scope>
    <source>
        <strain evidence="11 12">TQ8S</strain>
    </source>
</reference>
<feature type="domain" description="POTRA" evidence="10">
    <location>
        <begin position="75"/>
        <end position="150"/>
    </location>
</feature>
<comment type="caution">
    <text evidence="11">The sequence shown here is derived from an EMBL/GenBank/DDBJ whole genome shotgun (WGS) entry which is preliminary data.</text>
</comment>
<dbReference type="GO" id="GO:0008320">
    <property type="term" value="F:protein transmembrane transporter activity"/>
    <property type="evidence" value="ECO:0007669"/>
    <property type="project" value="TreeGrafter"/>
</dbReference>
<gene>
    <name evidence="11" type="ORF">DU506_02575</name>
</gene>
<dbReference type="GO" id="GO:0009279">
    <property type="term" value="C:cell outer membrane"/>
    <property type="evidence" value="ECO:0007669"/>
    <property type="project" value="UniProtKB-SubCell"/>
</dbReference>
<proteinExistence type="inferred from homology"/>
<comment type="subcellular location">
    <subcellularLocation>
        <location evidence="1">Cell outer membrane</location>
    </subcellularLocation>
</comment>
<keyword evidence="3" id="KW-0813">Transport</keyword>
<evidence type="ECO:0000256" key="1">
    <source>
        <dbReference type="ARBA" id="ARBA00004442"/>
    </source>
</evidence>
<evidence type="ECO:0000256" key="7">
    <source>
        <dbReference type="ARBA" id="ARBA00023136"/>
    </source>
</evidence>